<dbReference type="Pfam" id="PF08281">
    <property type="entry name" value="Sigma70_r4_2"/>
    <property type="match status" value="1"/>
</dbReference>
<feature type="domain" description="RNA polymerase sigma-70 region 2" evidence="7">
    <location>
        <begin position="7"/>
        <end position="73"/>
    </location>
</feature>
<feature type="coiled-coil region" evidence="6">
    <location>
        <begin position="96"/>
        <end position="123"/>
    </location>
</feature>
<dbReference type="RefSeq" id="WP_031577295.1">
    <property type="nucleotide sequence ID" value="NZ_FNDZ01000008.1"/>
</dbReference>
<sequence>MKDVGKLYEEYFQTVYKYLYVLSGSADLSEDLTQETFYQAVKSYKDFRGDCKVSVWLCQIAKHLWYKEAKRRNHYKPESLEEVIETLASGEETEKEMLEREEKKILYERIEKLEEKTREVMRLRLTGDLSFRQIGEILGRTENWARVTFYRGKQKIMEVETNEK</sequence>
<gene>
    <name evidence="9" type="ORF">SAMN05421804_10815</name>
</gene>
<keyword evidence="6" id="KW-0175">Coiled coil</keyword>
<dbReference type="InterPro" id="IPR013325">
    <property type="entry name" value="RNA_pol_sigma_r2"/>
</dbReference>
<organism evidence="9 10">
    <name type="scientific">Proteiniclasticum ruminis</name>
    <dbReference type="NCBI Taxonomy" id="398199"/>
    <lineage>
        <taxon>Bacteria</taxon>
        <taxon>Bacillati</taxon>
        <taxon>Bacillota</taxon>
        <taxon>Clostridia</taxon>
        <taxon>Eubacteriales</taxon>
        <taxon>Clostridiaceae</taxon>
        <taxon>Proteiniclasticum</taxon>
    </lineage>
</organism>
<accession>A0A1G8R9C3</accession>
<evidence type="ECO:0000256" key="4">
    <source>
        <dbReference type="ARBA" id="ARBA00023125"/>
    </source>
</evidence>
<protein>
    <submittedName>
        <fullName evidence="9">RNA polymerase sigma-70 factor, ECF subfamily</fullName>
    </submittedName>
</protein>
<dbReference type="SUPFAM" id="SSF88659">
    <property type="entry name" value="Sigma3 and sigma4 domains of RNA polymerase sigma factors"/>
    <property type="match status" value="1"/>
</dbReference>
<evidence type="ECO:0000259" key="8">
    <source>
        <dbReference type="Pfam" id="PF08281"/>
    </source>
</evidence>
<evidence type="ECO:0000313" key="10">
    <source>
        <dbReference type="Proteomes" id="UP000183255"/>
    </source>
</evidence>
<dbReference type="GO" id="GO:0003677">
    <property type="term" value="F:DNA binding"/>
    <property type="evidence" value="ECO:0007669"/>
    <property type="project" value="UniProtKB-KW"/>
</dbReference>
<evidence type="ECO:0000313" key="9">
    <source>
        <dbReference type="EMBL" id="SDJ12980.1"/>
    </source>
</evidence>
<keyword evidence="5" id="KW-0804">Transcription</keyword>
<feature type="domain" description="RNA polymerase sigma factor 70 region 4 type 2" evidence="8">
    <location>
        <begin position="105"/>
        <end position="156"/>
    </location>
</feature>
<evidence type="ECO:0000259" key="7">
    <source>
        <dbReference type="Pfam" id="PF04542"/>
    </source>
</evidence>
<dbReference type="Proteomes" id="UP000183255">
    <property type="component" value="Unassembled WGS sequence"/>
</dbReference>
<evidence type="ECO:0000256" key="6">
    <source>
        <dbReference type="SAM" id="Coils"/>
    </source>
</evidence>
<evidence type="ECO:0000256" key="1">
    <source>
        <dbReference type="ARBA" id="ARBA00010641"/>
    </source>
</evidence>
<dbReference type="InterPro" id="IPR013324">
    <property type="entry name" value="RNA_pol_sigma_r3/r4-like"/>
</dbReference>
<dbReference type="GO" id="GO:0006352">
    <property type="term" value="P:DNA-templated transcription initiation"/>
    <property type="evidence" value="ECO:0007669"/>
    <property type="project" value="InterPro"/>
</dbReference>
<keyword evidence="4" id="KW-0238">DNA-binding</keyword>
<dbReference type="PANTHER" id="PTHR43133:SF8">
    <property type="entry name" value="RNA POLYMERASE SIGMA FACTOR HI_1459-RELATED"/>
    <property type="match status" value="1"/>
</dbReference>
<reference evidence="9 10" key="1">
    <citation type="submission" date="2016-10" db="EMBL/GenBank/DDBJ databases">
        <authorList>
            <person name="de Groot N.N."/>
        </authorList>
    </citation>
    <scope>NUCLEOTIDE SEQUENCE [LARGE SCALE GENOMIC DNA]</scope>
    <source>
        <strain evidence="9 10">CGMCC 1.5058</strain>
    </source>
</reference>
<dbReference type="Gene3D" id="1.10.10.10">
    <property type="entry name" value="Winged helix-like DNA-binding domain superfamily/Winged helix DNA-binding domain"/>
    <property type="match status" value="1"/>
</dbReference>
<dbReference type="InterPro" id="IPR014284">
    <property type="entry name" value="RNA_pol_sigma-70_dom"/>
</dbReference>
<dbReference type="GO" id="GO:0016987">
    <property type="term" value="F:sigma factor activity"/>
    <property type="evidence" value="ECO:0007669"/>
    <property type="project" value="UniProtKB-KW"/>
</dbReference>
<dbReference type="AlphaFoldDB" id="A0A1G8R9C3"/>
<dbReference type="Gene3D" id="1.10.1740.10">
    <property type="match status" value="1"/>
</dbReference>
<keyword evidence="2" id="KW-0805">Transcription regulation</keyword>
<dbReference type="InterPro" id="IPR036388">
    <property type="entry name" value="WH-like_DNA-bd_sf"/>
</dbReference>
<evidence type="ECO:0000256" key="2">
    <source>
        <dbReference type="ARBA" id="ARBA00023015"/>
    </source>
</evidence>
<dbReference type="InterPro" id="IPR007627">
    <property type="entry name" value="RNA_pol_sigma70_r2"/>
</dbReference>
<evidence type="ECO:0000256" key="3">
    <source>
        <dbReference type="ARBA" id="ARBA00023082"/>
    </source>
</evidence>
<dbReference type="EMBL" id="FNDZ01000008">
    <property type="protein sequence ID" value="SDJ12980.1"/>
    <property type="molecule type" value="Genomic_DNA"/>
</dbReference>
<name>A0A1G8R9C3_9CLOT</name>
<dbReference type="Pfam" id="PF04542">
    <property type="entry name" value="Sigma70_r2"/>
    <property type="match status" value="1"/>
</dbReference>
<dbReference type="InterPro" id="IPR013249">
    <property type="entry name" value="RNA_pol_sigma70_r4_t2"/>
</dbReference>
<keyword evidence="3" id="KW-0731">Sigma factor</keyword>
<dbReference type="NCBIfam" id="TIGR02937">
    <property type="entry name" value="sigma70-ECF"/>
    <property type="match status" value="1"/>
</dbReference>
<dbReference type="PANTHER" id="PTHR43133">
    <property type="entry name" value="RNA POLYMERASE ECF-TYPE SIGMA FACTO"/>
    <property type="match status" value="1"/>
</dbReference>
<evidence type="ECO:0000256" key="5">
    <source>
        <dbReference type="ARBA" id="ARBA00023163"/>
    </source>
</evidence>
<dbReference type="SUPFAM" id="SSF88946">
    <property type="entry name" value="Sigma2 domain of RNA polymerase sigma factors"/>
    <property type="match status" value="1"/>
</dbReference>
<comment type="similarity">
    <text evidence="1">Belongs to the sigma-70 factor family. ECF subfamily.</text>
</comment>
<dbReference type="InterPro" id="IPR039425">
    <property type="entry name" value="RNA_pol_sigma-70-like"/>
</dbReference>
<proteinExistence type="inferred from homology"/>